<dbReference type="EMBL" id="JANIEX010000175">
    <property type="protein sequence ID" value="KAJ3571671.1"/>
    <property type="molecule type" value="Genomic_DNA"/>
</dbReference>
<feature type="transmembrane region" description="Helical" evidence="2">
    <location>
        <begin position="16"/>
        <end position="36"/>
    </location>
</feature>
<evidence type="ECO:0000313" key="3">
    <source>
        <dbReference type="EMBL" id="KAJ3571671.1"/>
    </source>
</evidence>
<keyword evidence="4" id="KW-1185">Reference proteome</keyword>
<accession>A0AAD5VW95</accession>
<feature type="transmembrane region" description="Helical" evidence="2">
    <location>
        <begin position="48"/>
        <end position="68"/>
    </location>
</feature>
<gene>
    <name evidence="3" type="ORF">NP233_g3601</name>
</gene>
<reference evidence="3" key="1">
    <citation type="submission" date="2022-07" db="EMBL/GenBank/DDBJ databases">
        <title>Genome Sequence of Leucocoprinus birnbaumii.</title>
        <authorList>
            <person name="Buettner E."/>
        </authorList>
    </citation>
    <scope>NUCLEOTIDE SEQUENCE</scope>
    <source>
        <strain evidence="3">VT141</strain>
    </source>
</reference>
<proteinExistence type="predicted"/>
<dbReference type="PANTHER" id="PTHR40465:SF1">
    <property type="entry name" value="DUF6534 DOMAIN-CONTAINING PROTEIN"/>
    <property type="match status" value="1"/>
</dbReference>
<feature type="region of interest" description="Disordered" evidence="1">
    <location>
        <begin position="190"/>
        <end position="215"/>
    </location>
</feature>
<sequence length="215" mass="23967">MSDCKLFLGFYPTGGALLFGVVLDLLLFGVLTVQIYIHHISFPNDTRLLKSAVALVYLIGIVQTAVALRDLYNFSSVVRCPGMRLQRWPQNQTWFSIDTSGAIVALNVQWCYAYRIYLLSKKPWISAIVVLLSLGQLASGIIGALCGSGLKRITGKLFDEGICLRAFDHVGMGPSECNLRYDNHDLYDHSPLQGTEKNTEENDLYTHDEDHAADH</sequence>
<feature type="compositionally biased region" description="Basic and acidic residues" evidence="1">
    <location>
        <begin position="197"/>
        <end position="215"/>
    </location>
</feature>
<keyword evidence="2" id="KW-0812">Transmembrane</keyword>
<keyword evidence="2" id="KW-1133">Transmembrane helix</keyword>
<evidence type="ECO:0000313" key="4">
    <source>
        <dbReference type="Proteomes" id="UP001213000"/>
    </source>
</evidence>
<name>A0AAD5VW95_9AGAR</name>
<organism evidence="3 4">
    <name type="scientific">Leucocoprinus birnbaumii</name>
    <dbReference type="NCBI Taxonomy" id="56174"/>
    <lineage>
        <taxon>Eukaryota</taxon>
        <taxon>Fungi</taxon>
        <taxon>Dikarya</taxon>
        <taxon>Basidiomycota</taxon>
        <taxon>Agaricomycotina</taxon>
        <taxon>Agaricomycetes</taxon>
        <taxon>Agaricomycetidae</taxon>
        <taxon>Agaricales</taxon>
        <taxon>Agaricineae</taxon>
        <taxon>Agaricaceae</taxon>
        <taxon>Leucocoprinus</taxon>
    </lineage>
</organism>
<dbReference type="Proteomes" id="UP001213000">
    <property type="component" value="Unassembled WGS sequence"/>
</dbReference>
<evidence type="ECO:0000256" key="2">
    <source>
        <dbReference type="SAM" id="Phobius"/>
    </source>
</evidence>
<protein>
    <submittedName>
        <fullName evidence="3">Uncharacterized protein</fullName>
    </submittedName>
</protein>
<keyword evidence="2" id="KW-0472">Membrane</keyword>
<dbReference type="AlphaFoldDB" id="A0AAD5VW95"/>
<dbReference type="PANTHER" id="PTHR40465">
    <property type="entry name" value="CHROMOSOME 1, WHOLE GENOME SHOTGUN SEQUENCE"/>
    <property type="match status" value="1"/>
</dbReference>
<comment type="caution">
    <text evidence="3">The sequence shown here is derived from an EMBL/GenBank/DDBJ whole genome shotgun (WGS) entry which is preliminary data.</text>
</comment>
<evidence type="ECO:0000256" key="1">
    <source>
        <dbReference type="SAM" id="MobiDB-lite"/>
    </source>
</evidence>
<feature type="transmembrane region" description="Helical" evidence="2">
    <location>
        <begin position="124"/>
        <end position="146"/>
    </location>
</feature>